<evidence type="ECO:0000313" key="2">
    <source>
        <dbReference type="Proteomes" id="UP000001307"/>
    </source>
</evidence>
<name>E4WTA6_OIKDI</name>
<reference evidence="1" key="1">
    <citation type="journal article" date="2010" name="Science">
        <title>Plasticity of animal genome architecture unmasked by rapid evolution of a pelagic tunicate.</title>
        <authorList>
            <person name="Denoeud F."/>
            <person name="Henriet S."/>
            <person name="Mungpakdee S."/>
            <person name="Aury J.M."/>
            <person name="Da Silva C."/>
            <person name="Brinkmann H."/>
            <person name="Mikhaleva J."/>
            <person name="Olsen L.C."/>
            <person name="Jubin C."/>
            <person name="Canestro C."/>
            <person name="Bouquet J.M."/>
            <person name="Danks G."/>
            <person name="Poulain J."/>
            <person name="Campsteijn C."/>
            <person name="Adamski M."/>
            <person name="Cross I."/>
            <person name="Yadetie F."/>
            <person name="Muffato M."/>
            <person name="Louis A."/>
            <person name="Butcher S."/>
            <person name="Tsagkogeorga G."/>
            <person name="Konrad A."/>
            <person name="Singh S."/>
            <person name="Jensen M.F."/>
            <person name="Cong E.H."/>
            <person name="Eikeseth-Otteraa H."/>
            <person name="Noel B."/>
            <person name="Anthouard V."/>
            <person name="Porcel B.M."/>
            <person name="Kachouri-Lafond R."/>
            <person name="Nishino A."/>
            <person name="Ugolini M."/>
            <person name="Chourrout P."/>
            <person name="Nishida H."/>
            <person name="Aasland R."/>
            <person name="Huzurbazar S."/>
            <person name="Westhof E."/>
            <person name="Delsuc F."/>
            <person name="Lehrach H."/>
            <person name="Reinhardt R."/>
            <person name="Weissenbach J."/>
            <person name="Roy S.W."/>
            <person name="Artiguenave F."/>
            <person name="Postlethwait J.H."/>
            <person name="Manak J.R."/>
            <person name="Thompson E.M."/>
            <person name="Jaillon O."/>
            <person name="Du Pasquier L."/>
            <person name="Boudinot P."/>
            <person name="Liberles D.A."/>
            <person name="Volff J.N."/>
            <person name="Philippe H."/>
            <person name="Lenhard B."/>
            <person name="Roest Crollius H."/>
            <person name="Wincker P."/>
            <person name="Chourrout D."/>
        </authorList>
    </citation>
    <scope>NUCLEOTIDE SEQUENCE [LARGE SCALE GENOMIC DNA]</scope>
</reference>
<dbReference type="EMBL" id="FN653016">
    <property type="protein sequence ID" value="CBY07096.1"/>
    <property type="molecule type" value="Genomic_DNA"/>
</dbReference>
<gene>
    <name evidence="1" type="ORF">GSOID_T00006181001</name>
</gene>
<accession>E4WTA6</accession>
<dbReference type="AlphaFoldDB" id="E4WTA6"/>
<proteinExistence type="predicted"/>
<sequence length="526" mass="58885">MDPSFKGSTEVLNLVLLRHHRMSGCRSDLRHLRAHLSTLSCEDTQCILTKGCMRLGSSIIAGYVPPLVTVYALSRRLQNSLTRSTLRTAYESKHSPGFHHTYTAPLEHTGATSLDANLLFHASSHDLSGPSVGIGPRLMLYSHPILPLSGQFLRIVFPEECKEPGTDFELRCEFLDSCGDVCVEMSSELDPRRALQFHLYAFHLLSASTYMREFPGVLSRPQQIPDDIELPADLCPPGQLVILRGVMPDEEVGLLAQVLSDCLQLPVNQEFSAVGERMTQFQVLRQLLHGRNPFLSTSEPATAAPYLRAIVAALHQEESPYHRFADAIFPPGLLQLPVRACPVPYCDEAGCDADDAHFLRLMDDVAAFRAVERVPAVLASICEGAVPMGRYFPASELQRLETDLWSPVYDCRAPDGGFGCAPTALMEFLMARGWSSTDAIHHFTRRLNRVYGVYRSGSNRGQRSDYKIQQYIPSMFYCPTGKFLLSLRCELPTVLATRFLSFKPQERPDQDLPLHLDGNRRRNPRR</sequence>
<organism evidence="1">
    <name type="scientific">Oikopleura dioica</name>
    <name type="common">Tunicate</name>
    <dbReference type="NCBI Taxonomy" id="34765"/>
    <lineage>
        <taxon>Eukaryota</taxon>
        <taxon>Metazoa</taxon>
        <taxon>Chordata</taxon>
        <taxon>Tunicata</taxon>
        <taxon>Appendicularia</taxon>
        <taxon>Copelata</taxon>
        <taxon>Oikopleuridae</taxon>
        <taxon>Oikopleura</taxon>
    </lineage>
</organism>
<evidence type="ECO:0000313" key="1">
    <source>
        <dbReference type="EMBL" id="CBY07096.1"/>
    </source>
</evidence>
<dbReference type="InParanoid" id="E4WTA6"/>
<keyword evidence="2" id="KW-1185">Reference proteome</keyword>
<dbReference type="Proteomes" id="UP000001307">
    <property type="component" value="Unassembled WGS sequence"/>
</dbReference>
<protein>
    <submittedName>
        <fullName evidence="1">Uncharacterized protein</fullName>
    </submittedName>
</protein>